<accession>A0A8J3K0L9</accession>
<comment type="caution">
    <text evidence="1">The sequence shown here is derived from an EMBL/GenBank/DDBJ whole genome shotgun (WGS) entry which is preliminary data.</text>
</comment>
<protein>
    <recommendedName>
        <fullName evidence="3">Lipopolysaccharide biosynthesis glycosyltransferase</fullName>
    </recommendedName>
</protein>
<sequence>MFAVGLCIDTAYLLPSLVTLISLADATPDRASTAIRVLTPGLSRADAAMMAATVRFLGFRSFDLRWVRPGWRVVDDSYISTATYLRFHFDAGFVDRPHLVYLDSDVLVLGDLTSPLGPLAPGRIGLVRDLFNHTVGSGPALPGVADRWPAFRGRPYFNAGAMWCHPGVLGRLHTDVARIMRDDGRHIHYNDQDALNLWGLRHDSVQPLAPEFNTFEVDRFAELGDWIHPVLAATTVPSSPVVLHFVGAEKPWLATCPSTPAVDFYRRYLRHARRLARC</sequence>
<dbReference type="Pfam" id="PF01501">
    <property type="entry name" value="Glyco_transf_8"/>
    <property type="match status" value="1"/>
</dbReference>
<dbReference type="Proteomes" id="UP000619293">
    <property type="component" value="Unassembled WGS sequence"/>
</dbReference>
<keyword evidence="2" id="KW-1185">Reference proteome</keyword>
<dbReference type="SUPFAM" id="SSF53448">
    <property type="entry name" value="Nucleotide-diphospho-sugar transferases"/>
    <property type="match status" value="1"/>
</dbReference>
<dbReference type="GO" id="GO:0016757">
    <property type="term" value="F:glycosyltransferase activity"/>
    <property type="evidence" value="ECO:0007669"/>
    <property type="project" value="InterPro"/>
</dbReference>
<name>A0A8J3K0L9_9ACTN</name>
<evidence type="ECO:0000313" key="1">
    <source>
        <dbReference type="EMBL" id="GIF90277.1"/>
    </source>
</evidence>
<dbReference type="InterPro" id="IPR002495">
    <property type="entry name" value="Glyco_trans_8"/>
</dbReference>
<dbReference type="Gene3D" id="3.90.550.10">
    <property type="entry name" value="Spore Coat Polysaccharide Biosynthesis Protein SpsA, Chain A"/>
    <property type="match status" value="1"/>
</dbReference>
<dbReference type="InterPro" id="IPR029044">
    <property type="entry name" value="Nucleotide-diphossugar_trans"/>
</dbReference>
<evidence type="ECO:0008006" key="3">
    <source>
        <dbReference type="Google" id="ProtNLM"/>
    </source>
</evidence>
<reference evidence="1 2" key="1">
    <citation type="submission" date="2021-01" db="EMBL/GenBank/DDBJ databases">
        <title>Whole genome shotgun sequence of Catellatospora chokoriensis NBRC 107358.</title>
        <authorList>
            <person name="Komaki H."/>
            <person name="Tamura T."/>
        </authorList>
    </citation>
    <scope>NUCLEOTIDE SEQUENCE [LARGE SCALE GENOMIC DNA]</scope>
    <source>
        <strain evidence="1 2">NBRC 107358</strain>
    </source>
</reference>
<proteinExistence type="predicted"/>
<gene>
    <name evidence="1" type="ORF">Cch02nite_37210</name>
</gene>
<dbReference type="EMBL" id="BONG01000022">
    <property type="protein sequence ID" value="GIF90277.1"/>
    <property type="molecule type" value="Genomic_DNA"/>
</dbReference>
<evidence type="ECO:0000313" key="2">
    <source>
        <dbReference type="Proteomes" id="UP000619293"/>
    </source>
</evidence>
<organism evidence="1 2">
    <name type="scientific">Catellatospora chokoriensis</name>
    <dbReference type="NCBI Taxonomy" id="310353"/>
    <lineage>
        <taxon>Bacteria</taxon>
        <taxon>Bacillati</taxon>
        <taxon>Actinomycetota</taxon>
        <taxon>Actinomycetes</taxon>
        <taxon>Micromonosporales</taxon>
        <taxon>Micromonosporaceae</taxon>
        <taxon>Catellatospora</taxon>
    </lineage>
</organism>
<dbReference type="AlphaFoldDB" id="A0A8J3K0L9"/>